<accession>A0A2V1EC47</accession>
<dbReference type="STRING" id="97972.A0A2V1EC47"/>
<feature type="region of interest" description="Disordered" evidence="1">
    <location>
        <begin position="277"/>
        <end position="309"/>
    </location>
</feature>
<keyword evidence="4" id="KW-1185">Reference proteome</keyword>
<dbReference type="AlphaFoldDB" id="A0A2V1EC47"/>
<feature type="signal peptide" evidence="2">
    <location>
        <begin position="1"/>
        <end position="18"/>
    </location>
</feature>
<evidence type="ECO:0000313" key="3">
    <source>
        <dbReference type="EMBL" id="PVI08117.1"/>
    </source>
</evidence>
<dbReference type="EMBL" id="KZ805301">
    <property type="protein sequence ID" value="PVI08117.1"/>
    <property type="molecule type" value="Genomic_DNA"/>
</dbReference>
<keyword evidence="2" id="KW-0732">Signal</keyword>
<dbReference type="OrthoDB" id="10022113at2759"/>
<feature type="compositionally biased region" description="Low complexity" evidence="1">
    <location>
        <begin position="142"/>
        <end position="161"/>
    </location>
</feature>
<name>A0A2V1EC47_9PLEO</name>
<evidence type="ECO:0000256" key="1">
    <source>
        <dbReference type="SAM" id="MobiDB-lite"/>
    </source>
</evidence>
<reference evidence="3 4" key="1">
    <citation type="journal article" date="2018" name="Sci. Rep.">
        <title>Comparative genomics provides insights into the lifestyle and reveals functional heterogeneity of dark septate endophytic fungi.</title>
        <authorList>
            <person name="Knapp D.G."/>
            <person name="Nemeth J.B."/>
            <person name="Barry K."/>
            <person name="Hainaut M."/>
            <person name="Henrissat B."/>
            <person name="Johnson J."/>
            <person name="Kuo A."/>
            <person name="Lim J.H.P."/>
            <person name="Lipzen A."/>
            <person name="Nolan M."/>
            <person name="Ohm R.A."/>
            <person name="Tamas L."/>
            <person name="Grigoriev I.V."/>
            <person name="Spatafora J.W."/>
            <person name="Nagy L.G."/>
            <person name="Kovacs G.M."/>
        </authorList>
    </citation>
    <scope>NUCLEOTIDE SEQUENCE [LARGE SCALE GENOMIC DNA]</scope>
    <source>
        <strain evidence="3 4">DSE2036</strain>
    </source>
</reference>
<protein>
    <submittedName>
        <fullName evidence="3">Uncharacterized protein</fullName>
    </submittedName>
</protein>
<feature type="compositionally biased region" description="Basic and acidic residues" evidence="1">
    <location>
        <begin position="277"/>
        <end position="290"/>
    </location>
</feature>
<dbReference type="Proteomes" id="UP000244855">
    <property type="component" value="Unassembled WGS sequence"/>
</dbReference>
<feature type="chain" id="PRO_5016102519" evidence="2">
    <location>
        <begin position="19"/>
        <end position="309"/>
    </location>
</feature>
<sequence>MVPQFLLFVLTAVATVQAQGNSVCAHWCKANFAKPGSVCTDPASQSKGPCYDCGPLKTNQAAQLCAGACVDTNTDNKNCGVCGNAFTSWLVETGGTSVPIQKVVDLATSIPSLHGVALNIPNFRKWRTSLEVAIENESQMDSSSSPPKSFSAATASSSAPISSTQTNTIHLLQSLSMGTLAKKDLADASVALADASVALAEATALSVPPPKAMVKNPNTYCRQTGYPWYTDVDFHDFVLANSSNPASGSSASPEKIDNRDEELPEEMMMQKLDDLLKNGHLRSQESRDSDQEALLHFAKHPPGKFEGLD</sequence>
<feature type="region of interest" description="Disordered" evidence="1">
    <location>
        <begin position="137"/>
        <end position="161"/>
    </location>
</feature>
<organism evidence="3 4">
    <name type="scientific">Periconia macrospinosa</name>
    <dbReference type="NCBI Taxonomy" id="97972"/>
    <lineage>
        <taxon>Eukaryota</taxon>
        <taxon>Fungi</taxon>
        <taxon>Dikarya</taxon>
        <taxon>Ascomycota</taxon>
        <taxon>Pezizomycotina</taxon>
        <taxon>Dothideomycetes</taxon>
        <taxon>Pleosporomycetidae</taxon>
        <taxon>Pleosporales</taxon>
        <taxon>Massarineae</taxon>
        <taxon>Periconiaceae</taxon>
        <taxon>Periconia</taxon>
    </lineage>
</organism>
<evidence type="ECO:0000313" key="4">
    <source>
        <dbReference type="Proteomes" id="UP000244855"/>
    </source>
</evidence>
<evidence type="ECO:0000256" key="2">
    <source>
        <dbReference type="SAM" id="SignalP"/>
    </source>
</evidence>
<gene>
    <name evidence="3" type="ORF">DM02DRAFT_648181</name>
</gene>
<proteinExistence type="predicted"/>